<protein>
    <submittedName>
        <fullName evidence="1">Uncharacterized protein</fullName>
    </submittedName>
</protein>
<dbReference type="EMBL" id="JYDP01000002">
    <property type="protein sequence ID" value="KRZ18729.1"/>
    <property type="molecule type" value="Genomic_DNA"/>
</dbReference>
<evidence type="ECO:0000313" key="2">
    <source>
        <dbReference type="Proteomes" id="UP000055024"/>
    </source>
</evidence>
<keyword evidence="2" id="KW-1185">Reference proteome</keyword>
<sequence>MKKKSTQKIIHEIHFLKTDLYFSKKCDHKMLKRQFLHHMERIIRSRQLESISERVSLTQPMAYSWRYRPLQYQQLRKVD</sequence>
<proteinExistence type="predicted"/>
<name>A0A0V1I7A6_9BILA</name>
<organism evidence="1 2">
    <name type="scientific">Trichinella zimbabwensis</name>
    <dbReference type="NCBI Taxonomy" id="268475"/>
    <lineage>
        <taxon>Eukaryota</taxon>
        <taxon>Metazoa</taxon>
        <taxon>Ecdysozoa</taxon>
        <taxon>Nematoda</taxon>
        <taxon>Enoplea</taxon>
        <taxon>Dorylaimia</taxon>
        <taxon>Trichinellida</taxon>
        <taxon>Trichinellidae</taxon>
        <taxon>Trichinella</taxon>
    </lineage>
</organism>
<dbReference type="Proteomes" id="UP000055024">
    <property type="component" value="Unassembled WGS sequence"/>
</dbReference>
<gene>
    <name evidence="1" type="ORF">T11_6366</name>
</gene>
<comment type="caution">
    <text evidence="1">The sequence shown here is derived from an EMBL/GenBank/DDBJ whole genome shotgun (WGS) entry which is preliminary data.</text>
</comment>
<dbReference type="AlphaFoldDB" id="A0A0V1I7A6"/>
<reference evidence="1 2" key="1">
    <citation type="submission" date="2015-01" db="EMBL/GenBank/DDBJ databases">
        <title>Evolution of Trichinella species and genotypes.</title>
        <authorList>
            <person name="Korhonen P.K."/>
            <person name="Edoardo P."/>
            <person name="Giuseppe L.R."/>
            <person name="Gasser R.B."/>
        </authorList>
    </citation>
    <scope>NUCLEOTIDE SEQUENCE [LARGE SCALE GENOMIC DNA]</scope>
    <source>
        <strain evidence="1">ISS1029</strain>
    </source>
</reference>
<accession>A0A0V1I7A6</accession>
<evidence type="ECO:0000313" key="1">
    <source>
        <dbReference type="EMBL" id="KRZ18729.1"/>
    </source>
</evidence>